<feature type="transmembrane region" description="Helical" evidence="2">
    <location>
        <begin position="89"/>
        <end position="106"/>
    </location>
</feature>
<accession>A0A2N8PC80</accession>
<dbReference type="RefSeq" id="WP_073449253.1">
    <property type="nucleotide sequence ID" value="NZ_LJSN01000003.1"/>
</dbReference>
<feature type="region of interest" description="Disordered" evidence="1">
    <location>
        <begin position="1"/>
        <end position="56"/>
    </location>
</feature>
<keyword evidence="2" id="KW-1133">Transmembrane helix</keyword>
<keyword evidence="2" id="KW-0812">Transmembrane</keyword>
<evidence type="ECO:0000256" key="2">
    <source>
        <dbReference type="SAM" id="Phobius"/>
    </source>
</evidence>
<name>A0A2N8PC80_STRNR</name>
<dbReference type="EMBL" id="LJSN01000003">
    <property type="protein sequence ID" value="PNE38622.1"/>
    <property type="molecule type" value="Genomic_DNA"/>
</dbReference>
<organism evidence="4 5">
    <name type="scientific">Streptomyces noursei</name>
    <name type="common">Streptomyces albulus</name>
    <dbReference type="NCBI Taxonomy" id="1971"/>
    <lineage>
        <taxon>Bacteria</taxon>
        <taxon>Bacillati</taxon>
        <taxon>Actinomycetota</taxon>
        <taxon>Actinomycetes</taxon>
        <taxon>Kitasatosporales</taxon>
        <taxon>Streptomycetaceae</taxon>
        <taxon>Streptomyces</taxon>
    </lineage>
</organism>
<evidence type="ECO:0000313" key="4">
    <source>
        <dbReference type="EMBL" id="PNE38622.1"/>
    </source>
</evidence>
<dbReference type="InterPro" id="IPR046672">
    <property type="entry name" value="DUF6542"/>
</dbReference>
<protein>
    <recommendedName>
        <fullName evidence="3">DUF6542 domain-containing protein</fullName>
    </recommendedName>
</protein>
<comment type="caution">
    <text evidence="4">The sequence shown here is derived from an EMBL/GenBank/DDBJ whole genome shotgun (WGS) entry which is preliminary data.</text>
</comment>
<feature type="transmembrane region" description="Helical" evidence="2">
    <location>
        <begin position="113"/>
        <end position="134"/>
    </location>
</feature>
<keyword evidence="2" id="KW-0472">Membrane</keyword>
<feature type="compositionally biased region" description="Low complexity" evidence="1">
    <location>
        <begin position="38"/>
        <end position="50"/>
    </location>
</feature>
<evidence type="ECO:0000256" key="1">
    <source>
        <dbReference type="SAM" id="MobiDB-lite"/>
    </source>
</evidence>
<keyword evidence="5" id="KW-1185">Reference proteome</keyword>
<feature type="transmembrane region" description="Helical" evidence="2">
    <location>
        <begin position="154"/>
        <end position="174"/>
    </location>
</feature>
<gene>
    <name evidence="4" type="ORF">AOB60_32075</name>
</gene>
<evidence type="ECO:0000259" key="3">
    <source>
        <dbReference type="Pfam" id="PF20177"/>
    </source>
</evidence>
<dbReference type="Pfam" id="PF20177">
    <property type="entry name" value="DUF6542"/>
    <property type="match status" value="1"/>
</dbReference>
<dbReference type="AlphaFoldDB" id="A0A2N8PC80"/>
<dbReference type="Proteomes" id="UP000236047">
    <property type="component" value="Unassembled WGS sequence"/>
</dbReference>
<proteinExistence type="predicted"/>
<reference evidence="5" key="1">
    <citation type="submission" date="2015-09" db="EMBL/GenBank/DDBJ databases">
        <authorList>
            <person name="Graham D.E."/>
            <person name="Mahan K.M."/>
            <person name="Klingeman D.M."/>
            <person name="Fida T."/>
            <person name="Giannone R.J."/>
            <person name="Hettich R.L."/>
            <person name="Parry R.J."/>
            <person name="Spain J.C."/>
        </authorList>
    </citation>
    <scope>NUCLEOTIDE SEQUENCE [LARGE SCALE GENOMIC DNA]</scope>
    <source>
        <strain evidence="5">JCM 4701</strain>
    </source>
</reference>
<feature type="transmembrane region" description="Helical" evidence="2">
    <location>
        <begin position="62"/>
        <end position="83"/>
    </location>
</feature>
<sequence>MTGQRTEAPNGYDDLARDPAQVSRRVPGPRRRGDRHPGAAGIGPAPGRAGARADRAGRGRPALRAAVVALAVTATGAAVDVALGGRPGWVFAVAAALGAALTGRTCTRAGAWWLISAPPLVVAVVTVACEQVAGTTTVQGKGLTTAAVRWAVDGFPAMAAAEAVLIVVLTVRGIRAGRRGDRKRSRRNSGA</sequence>
<evidence type="ECO:0000313" key="5">
    <source>
        <dbReference type="Proteomes" id="UP000236047"/>
    </source>
</evidence>
<feature type="domain" description="DUF6542" evidence="3">
    <location>
        <begin position="59"/>
        <end position="175"/>
    </location>
</feature>